<dbReference type="InterPro" id="IPR035069">
    <property type="entry name" value="TTHA1013/TTHA0281-like"/>
</dbReference>
<dbReference type="RefSeq" id="WP_281809323.1">
    <property type="nucleotide sequence ID" value="NZ_BSDO01000008.1"/>
</dbReference>
<dbReference type="GeneID" id="95765008"/>
<reference evidence="2 4" key="2">
    <citation type="submission" date="2023-07" db="EMBL/GenBank/DDBJ databases">
        <title>Genomic Encyclopedia of Type Strains, Phase IV (KMG-IV): sequencing the most valuable type-strain genomes for metagenomic binning, comparative biology and taxonomic classification.</title>
        <authorList>
            <person name="Goeker M."/>
        </authorList>
    </citation>
    <scope>NUCLEOTIDE SEQUENCE [LARGE SCALE GENOMIC DNA]</scope>
    <source>
        <strain evidence="2 4">DSM 338</strain>
    </source>
</reference>
<reference evidence="1" key="1">
    <citation type="submission" date="2022-12" db="EMBL/GenBank/DDBJ databases">
        <title>Reference genome sequencing for broad-spectrum identification of bacterial and archaeal isolates by mass spectrometry.</title>
        <authorList>
            <person name="Sekiguchi Y."/>
            <person name="Tourlousse D.M."/>
        </authorList>
    </citation>
    <scope>NUCLEOTIDE SEQUENCE</scope>
    <source>
        <strain evidence="1">301</strain>
    </source>
</reference>
<protein>
    <submittedName>
        <fullName evidence="2">RNase H-like HicB family nuclease</fullName>
    </submittedName>
</protein>
<evidence type="ECO:0000313" key="3">
    <source>
        <dbReference type="Proteomes" id="UP001144397"/>
    </source>
</evidence>
<dbReference type="Proteomes" id="UP001144397">
    <property type="component" value="Unassembled WGS sequence"/>
</dbReference>
<dbReference type="AlphaFoldDB" id="A0A9W6CRT1"/>
<keyword evidence="4" id="KW-1185">Reference proteome</keyword>
<evidence type="ECO:0000313" key="2">
    <source>
        <dbReference type="EMBL" id="MDR6335763.1"/>
    </source>
</evidence>
<evidence type="ECO:0000313" key="4">
    <source>
        <dbReference type="Proteomes" id="UP001245370"/>
    </source>
</evidence>
<evidence type="ECO:0000313" key="1">
    <source>
        <dbReference type="EMBL" id="GLI24560.1"/>
    </source>
</evidence>
<proteinExistence type="predicted"/>
<dbReference type="Proteomes" id="UP001245370">
    <property type="component" value="Unassembled WGS sequence"/>
</dbReference>
<accession>A0A9W6CRT1</accession>
<dbReference type="EMBL" id="JAVDPY010000008">
    <property type="protein sequence ID" value="MDR6335763.1"/>
    <property type="molecule type" value="Genomic_DNA"/>
</dbReference>
<comment type="caution">
    <text evidence="1">The sequence shown here is derived from an EMBL/GenBank/DDBJ whole genome shotgun (WGS) entry which is preliminary data.</text>
</comment>
<gene>
    <name evidence="2" type="ORF">GGQ86_004259</name>
    <name evidence="1" type="ORF">XFLAVUS301_42340</name>
</gene>
<dbReference type="EMBL" id="BSDO01000008">
    <property type="protein sequence ID" value="GLI24560.1"/>
    <property type="molecule type" value="Genomic_DNA"/>
</dbReference>
<organism evidence="1 3">
    <name type="scientific">Xanthobacter flavus</name>
    <dbReference type="NCBI Taxonomy" id="281"/>
    <lineage>
        <taxon>Bacteria</taxon>
        <taxon>Pseudomonadati</taxon>
        <taxon>Pseudomonadota</taxon>
        <taxon>Alphaproteobacteria</taxon>
        <taxon>Hyphomicrobiales</taxon>
        <taxon>Xanthobacteraceae</taxon>
        <taxon>Xanthobacter</taxon>
    </lineage>
</organism>
<dbReference type="SUPFAM" id="SSF143100">
    <property type="entry name" value="TTHA1013/TTHA0281-like"/>
    <property type="match status" value="1"/>
</dbReference>
<name>A0A9W6CRT1_XANFL</name>
<sequence length="103" mass="11632">MMMRNLICYAQGRPGKWEAICVDLDIAVQGESVAEVQAALHAAISSYIEDAMKEPPEVARKLLSRRAPFWVRMRYAFDMARYGFRRHSRNGDGQAGFSVPCHA</sequence>